<dbReference type="STRING" id="1088818.A0A2I0AAC3"/>
<sequence>MGELSLYGDSRTLDPLMLPCPAGPACAAAAETELRSLFHQLSARFFPGDLASELFLGIEPTRIEHTELFSRWVQRLHVKTADDEEEVEEEDDVVDARFRWLPFCPDLRRRIKRLVRVLLATKSSGLGLAHAMVWKRKSEPLWDALLILRKLAADPCVQPGPDQEWKNQILLARKALFLREEEISVSEMAEFPYRRVPQIEKVKVLTNAESSIFLDSALRKRRVHKIPNELSRGTEHDMLHLPKRRSQRTLSLLKFGDSHLPRKRIPLGSSFQADVPNWAGLPNEKHNLHEHDDDLRWLGTQIWPIRGCDVETSEDNIGKGRTDFCYCNFPGSVECIKFHVRSAWLWLKSDLGVAFTNWGFDEMGEEVSKSWMPEEQAIFDNIVRLNPLSEHKSFLQPASKIFTCKSKKDIVSYYFNVYVLRRMTSITRLLSGPIDSDDDEGTSKARDTTEVSFCMSSQSR</sequence>
<dbReference type="PANTHER" id="PTHR46872">
    <property type="entry name" value="DNA BINDING PROTEIN"/>
    <property type="match status" value="1"/>
</dbReference>
<proteinExistence type="predicted"/>
<keyword evidence="3" id="KW-1185">Reference proteome</keyword>
<name>A0A2I0AAC3_9ASPA</name>
<reference evidence="2 3" key="1">
    <citation type="journal article" date="2017" name="Nature">
        <title>The Apostasia genome and the evolution of orchids.</title>
        <authorList>
            <person name="Zhang G.Q."/>
            <person name="Liu K.W."/>
            <person name="Li Z."/>
            <person name="Lohaus R."/>
            <person name="Hsiao Y.Y."/>
            <person name="Niu S.C."/>
            <person name="Wang J.Y."/>
            <person name="Lin Y.C."/>
            <person name="Xu Q."/>
            <person name="Chen L.J."/>
            <person name="Yoshida K."/>
            <person name="Fujiwara S."/>
            <person name="Wang Z.W."/>
            <person name="Zhang Y.Q."/>
            <person name="Mitsuda N."/>
            <person name="Wang M."/>
            <person name="Liu G.H."/>
            <person name="Pecoraro L."/>
            <person name="Huang H.X."/>
            <person name="Xiao X.J."/>
            <person name="Lin M."/>
            <person name="Wu X.Y."/>
            <person name="Wu W.L."/>
            <person name="Chen Y.Y."/>
            <person name="Chang S.B."/>
            <person name="Sakamoto S."/>
            <person name="Ohme-Takagi M."/>
            <person name="Yagi M."/>
            <person name="Zeng S.J."/>
            <person name="Shen C.Y."/>
            <person name="Yeh C.M."/>
            <person name="Luo Y.B."/>
            <person name="Tsai W.C."/>
            <person name="Van de Peer Y."/>
            <person name="Liu Z.J."/>
        </authorList>
    </citation>
    <scope>NUCLEOTIDE SEQUENCE [LARGE SCALE GENOMIC DNA]</scope>
    <source>
        <strain evidence="3">cv. Shenzhen</strain>
        <tissue evidence="2">Stem</tissue>
    </source>
</reference>
<organism evidence="2 3">
    <name type="scientific">Apostasia shenzhenica</name>
    <dbReference type="NCBI Taxonomy" id="1088818"/>
    <lineage>
        <taxon>Eukaryota</taxon>
        <taxon>Viridiplantae</taxon>
        <taxon>Streptophyta</taxon>
        <taxon>Embryophyta</taxon>
        <taxon>Tracheophyta</taxon>
        <taxon>Spermatophyta</taxon>
        <taxon>Magnoliopsida</taxon>
        <taxon>Liliopsida</taxon>
        <taxon>Asparagales</taxon>
        <taxon>Orchidaceae</taxon>
        <taxon>Apostasioideae</taxon>
        <taxon>Apostasia</taxon>
    </lineage>
</organism>
<dbReference type="EMBL" id="KZ452002">
    <property type="protein sequence ID" value="PKA52494.1"/>
    <property type="molecule type" value="Genomic_DNA"/>
</dbReference>
<evidence type="ECO:0000313" key="2">
    <source>
        <dbReference type="EMBL" id="PKA52494.1"/>
    </source>
</evidence>
<dbReference type="OrthoDB" id="1938526at2759"/>
<feature type="compositionally biased region" description="Polar residues" evidence="1">
    <location>
        <begin position="450"/>
        <end position="460"/>
    </location>
</feature>
<protein>
    <submittedName>
        <fullName evidence="2">AT-rich interactive domain-containing protein 2</fullName>
    </submittedName>
</protein>
<gene>
    <name evidence="2" type="primary">ARID2</name>
    <name evidence="2" type="ORF">AXF42_Ash019120</name>
</gene>
<accession>A0A2I0AAC3</accession>
<evidence type="ECO:0000313" key="3">
    <source>
        <dbReference type="Proteomes" id="UP000236161"/>
    </source>
</evidence>
<feature type="region of interest" description="Disordered" evidence="1">
    <location>
        <begin position="436"/>
        <end position="460"/>
    </location>
</feature>
<dbReference type="PANTHER" id="PTHR46872:SF10">
    <property type="entry name" value="MYB-LIKE DOMAIN-CONTAINING PROTEIN"/>
    <property type="match status" value="1"/>
</dbReference>
<dbReference type="Proteomes" id="UP000236161">
    <property type="component" value="Unassembled WGS sequence"/>
</dbReference>
<dbReference type="AlphaFoldDB" id="A0A2I0AAC3"/>
<evidence type="ECO:0000256" key="1">
    <source>
        <dbReference type="SAM" id="MobiDB-lite"/>
    </source>
</evidence>